<dbReference type="Pfam" id="PF04264">
    <property type="entry name" value="YceI"/>
    <property type="match status" value="1"/>
</dbReference>
<dbReference type="SMART" id="SM00867">
    <property type="entry name" value="YceI"/>
    <property type="match status" value="1"/>
</dbReference>
<dbReference type="InterPro" id="IPR007372">
    <property type="entry name" value="Lipid/polyisoprenoid-bd_YceI"/>
</dbReference>
<dbReference type="AlphaFoldDB" id="A0A1J5T5Q0"/>
<comment type="caution">
    <text evidence="2">The sequence shown here is derived from an EMBL/GenBank/DDBJ whole genome shotgun (WGS) entry which is preliminary data.</text>
</comment>
<dbReference type="Gene3D" id="2.40.128.110">
    <property type="entry name" value="Lipid/polyisoprenoid-binding, YceI-like"/>
    <property type="match status" value="1"/>
</dbReference>
<dbReference type="PANTHER" id="PTHR34406:SF1">
    <property type="entry name" value="PROTEIN YCEI"/>
    <property type="match status" value="1"/>
</dbReference>
<gene>
    <name evidence="2" type="primary">yceI_10</name>
    <name evidence="2" type="ORF">GALL_104130</name>
</gene>
<accession>A0A1J5T5Q0</accession>
<organism evidence="2">
    <name type="scientific">mine drainage metagenome</name>
    <dbReference type="NCBI Taxonomy" id="410659"/>
    <lineage>
        <taxon>unclassified sequences</taxon>
        <taxon>metagenomes</taxon>
        <taxon>ecological metagenomes</taxon>
    </lineage>
</organism>
<protein>
    <submittedName>
        <fullName evidence="2">Protein YceI</fullName>
    </submittedName>
</protein>
<dbReference type="PANTHER" id="PTHR34406">
    <property type="entry name" value="PROTEIN YCEI"/>
    <property type="match status" value="1"/>
</dbReference>
<dbReference type="EMBL" id="MLJW01000037">
    <property type="protein sequence ID" value="OIR07454.1"/>
    <property type="molecule type" value="Genomic_DNA"/>
</dbReference>
<reference evidence="2" key="1">
    <citation type="submission" date="2016-10" db="EMBL/GenBank/DDBJ databases">
        <title>Sequence of Gallionella enrichment culture.</title>
        <authorList>
            <person name="Poehlein A."/>
            <person name="Muehling M."/>
            <person name="Daniel R."/>
        </authorList>
    </citation>
    <scope>NUCLEOTIDE SEQUENCE</scope>
</reference>
<feature type="domain" description="Lipid/polyisoprenoid-binding YceI-like" evidence="1">
    <location>
        <begin position="25"/>
        <end position="187"/>
    </location>
</feature>
<evidence type="ECO:0000259" key="1">
    <source>
        <dbReference type="SMART" id="SM00867"/>
    </source>
</evidence>
<evidence type="ECO:0000313" key="2">
    <source>
        <dbReference type="EMBL" id="OIR07454.1"/>
    </source>
</evidence>
<dbReference type="InterPro" id="IPR036761">
    <property type="entry name" value="TTHA0802/YceI-like_sf"/>
</dbReference>
<dbReference type="SUPFAM" id="SSF101874">
    <property type="entry name" value="YceI-like"/>
    <property type="match status" value="1"/>
</dbReference>
<proteinExistence type="predicted"/>
<sequence length="190" mass="20873">MRFLSRLLLILPLAAALSARAQVETYRIDPVHTSIGFSIRHFVSRVQGSFTKVQGSITVDRSDMAKSSAEATIQAASVFTHVDRRDADLRSPHFFDAAVFPTLTFKSTSWKQTSENHYDVAGTLTIHGVTKPVVLKVECLGFGTGMRGMKLSGWHLTTTIDRRDFGISGYQGIVGNDVDISIDVEADLVK</sequence>
<name>A0A1J5T5Q0_9ZZZZ</name>